<name>A0A9P9WED1_9PEZI</name>
<keyword evidence="3" id="KW-1185">Reference proteome</keyword>
<organism evidence="2 3">
    <name type="scientific">Neoarthrinium moseri</name>
    <dbReference type="NCBI Taxonomy" id="1658444"/>
    <lineage>
        <taxon>Eukaryota</taxon>
        <taxon>Fungi</taxon>
        <taxon>Dikarya</taxon>
        <taxon>Ascomycota</taxon>
        <taxon>Pezizomycotina</taxon>
        <taxon>Sordariomycetes</taxon>
        <taxon>Xylariomycetidae</taxon>
        <taxon>Amphisphaeriales</taxon>
        <taxon>Apiosporaceae</taxon>
        <taxon>Neoarthrinium</taxon>
    </lineage>
</organism>
<feature type="chain" id="PRO_5040246015" evidence="1">
    <location>
        <begin position="29"/>
        <end position="646"/>
    </location>
</feature>
<feature type="signal peptide" evidence="1">
    <location>
        <begin position="1"/>
        <end position="28"/>
    </location>
</feature>
<reference evidence="2" key="1">
    <citation type="submission" date="2021-03" db="EMBL/GenBank/DDBJ databases">
        <title>Revisited historic fungal species revealed as producer of novel bioactive compounds through whole genome sequencing and comparative genomics.</title>
        <authorList>
            <person name="Vignolle G.A."/>
            <person name="Hochenegger N."/>
            <person name="Mach R.L."/>
            <person name="Mach-Aigner A.R."/>
            <person name="Javad Rahimi M."/>
            <person name="Salim K.A."/>
            <person name="Chan C.M."/>
            <person name="Lim L.B.L."/>
            <person name="Cai F."/>
            <person name="Druzhinina I.S."/>
            <person name="U'Ren J.M."/>
            <person name="Derntl C."/>
        </authorList>
    </citation>
    <scope>NUCLEOTIDE SEQUENCE</scope>
    <source>
        <strain evidence="2">TUCIM 5799</strain>
    </source>
</reference>
<keyword evidence="1" id="KW-0732">Signal</keyword>
<comment type="caution">
    <text evidence="2">The sequence shown here is derived from an EMBL/GenBank/DDBJ whole genome shotgun (WGS) entry which is preliminary data.</text>
</comment>
<proteinExistence type="predicted"/>
<accession>A0A9P9WED1</accession>
<dbReference type="AlphaFoldDB" id="A0A9P9WED1"/>
<evidence type="ECO:0000256" key="1">
    <source>
        <dbReference type="SAM" id="SignalP"/>
    </source>
</evidence>
<gene>
    <name evidence="2" type="ORF">JX265_010468</name>
</gene>
<dbReference type="Proteomes" id="UP000829685">
    <property type="component" value="Unassembled WGS sequence"/>
</dbReference>
<evidence type="ECO:0000313" key="2">
    <source>
        <dbReference type="EMBL" id="KAI1859465.1"/>
    </source>
</evidence>
<evidence type="ECO:0000313" key="3">
    <source>
        <dbReference type="Proteomes" id="UP000829685"/>
    </source>
</evidence>
<protein>
    <submittedName>
        <fullName evidence="2">Uncharacterized protein</fullName>
    </submittedName>
</protein>
<sequence length="646" mass="70772">MVTLEHSCTLLRNAVVALIFLSNSLSSAQRTPRENLVLADCGIGLGPNGDSTSREILYYPADVWTGQKLDTYKPSMVVNVPWSGSYPWGQPGGVSATMPNGDVLTIHINPSIRDPEPAGDAWHKFEMDIPLKCYSYHWDKVYQLTDGKWCSSAYVCNHLGKPYLDPQDGNSYGDWVDPAKAHCSDPLMADRSADAMARWKASGANWAFATATLDWAAANSSANDHPTSLTFSNYVADRLGAREMFECADVDSKFCTTPIECDRVHQPAGMLILNSFIALNAMQSQIHAGLEDAMNIMQNFVGDFQDIFSPGREPPKKTWLSNLVDTLQLVAGVASGFSWNIAASGTKLFTQKDRWGFYKDSVNSAVGYGFQMYRHHQPTPADVQNGLSSAMGTVFRSLIDAQSEFLEKLFSGTGESIGLLQKLTKNGLALQLAEKINKAKYSAEAQKLVYAQLLPLAWKHSTTEIKGVPHAIRPMILMSPGCIKSGPNLNWVVDSNKSERMAVCYKGHTFFVGFPTFKEVEHGTPHGLKLWALPGGEHSILNGTSQAWGGLTLDDLVISAFEGYRRNNYKNGFDASKDDGSTAPGDIIMGNGVLTPGFVKLPICTVEKLWEETKILYHVSSDLDHNTFPCGNGNLTATEMAQFGFS</sequence>
<dbReference type="EMBL" id="JAFIMR010000034">
    <property type="protein sequence ID" value="KAI1859465.1"/>
    <property type="molecule type" value="Genomic_DNA"/>
</dbReference>